<accession>A0A4Y2WGA6</accession>
<feature type="region of interest" description="Disordered" evidence="1">
    <location>
        <begin position="73"/>
        <end position="99"/>
    </location>
</feature>
<feature type="compositionally biased region" description="Basic and acidic residues" evidence="1">
    <location>
        <begin position="83"/>
        <end position="99"/>
    </location>
</feature>
<reference evidence="3 4" key="1">
    <citation type="journal article" date="2019" name="Sci. Rep.">
        <title>Orb-weaving spider Araneus ventricosus genome elucidates the spidroin gene catalogue.</title>
        <authorList>
            <person name="Kono N."/>
            <person name="Nakamura H."/>
            <person name="Ohtoshi R."/>
            <person name="Moran D.A.P."/>
            <person name="Shinohara A."/>
            <person name="Yoshida Y."/>
            <person name="Fujiwara M."/>
            <person name="Mori M."/>
            <person name="Tomita M."/>
            <person name="Arakawa K."/>
        </authorList>
    </citation>
    <scope>NUCLEOTIDE SEQUENCE [LARGE SCALE GENOMIC DNA]</scope>
</reference>
<evidence type="ECO:0000313" key="2">
    <source>
        <dbReference type="EMBL" id="GBO34883.1"/>
    </source>
</evidence>
<dbReference type="AlphaFoldDB" id="A0A4Y2WGA6"/>
<protein>
    <submittedName>
        <fullName evidence="3">Uncharacterized protein</fullName>
    </submittedName>
</protein>
<keyword evidence="4" id="KW-1185">Reference proteome</keyword>
<comment type="caution">
    <text evidence="3">The sequence shown here is derived from an EMBL/GenBank/DDBJ whole genome shotgun (WGS) entry which is preliminary data.</text>
</comment>
<organism evidence="3 4">
    <name type="scientific">Araneus ventricosus</name>
    <name type="common">Orbweaver spider</name>
    <name type="synonym">Epeira ventricosa</name>
    <dbReference type="NCBI Taxonomy" id="182803"/>
    <lineage>
        <taxon>Eukaryota</taxon>
        <taxon>Metazoa</taxon>
        <taxon>Ecdysozoa</taxon>
        <taxon>Arthropoda</taxon>
        <taxon>Chelicerata</taxon>
        <taxon>Arachnida</taxon>
        <taxon>Araneae</taxon>
        <taxon>Araneomorphae</taxon>
        <taxon>Entelegynae</taxon>
        <taxon>Araneoidea</taxon>
        <taxon>Araneidae</taxon>
        <taxon>Araneus</taxon>
    </lineage>
</organism>
<name>A0A4Y2WGA6_ARAVE</name>
<dbReference type="Proteomes" id="UP000499080">
    <property type="component" value="Unassembled WGS sequence"/>
</dbReference>
<evidence type="ECO:0000313" key="3">
    <source>
        <dbReference type="EMBL" id="GBO36051.1"/>
    </source>
</evidence>
<evidence type="ECO:0000313" key="4">
    <source>
        <dbReference type="Proteomes" id="UP000499080"/>
    </source>
</evidence>
<gene>
    <name evidence="2" type="ORF">AVEN_121001_1</name>
    <name evidence="3" type="ORF">AVEN_196522_1</name>
</gene>
<dbReference type="EMBL" id="BGPR01058779">
    <property type="protein sequence ID" value="GBO34883.1"/>
    <property type="molecule type" value="Genomic_DNA"/>
</dbReference>
<evidence type="ECO:0000256" key="1">
    <source>
        <dbReference type="SAM" id="MobiDB-lite"/>
    </source>
</evidence>
<proteinExistence type="predicted"/>
<dbReference type="EMBL" id="BGPR01060117">
    <property type="protein sequence ID" value="GBO36051.1"/>
    <property type="molecule type" value="Genomic_DNA"/>
</dbReference>
<sequence length="99" mass="11354">MSWTQQKPYSQSTSLPVYSMAESTETTVFTFPQLGDFNSESWKTDMKMLCYEKAVGGTFLEQQIPALKKHPIKTNWHMNSENEGPKPRSTCELDKNNKS</sequence>